<keyword evidence="3" id="KW-1185">Reference proteome</keyword>
<reference evidence="2 3" key="1">
    <citation type="submission" date="2019-12" db="EMBL/GenBank/DDBJ databases">
        <title>Isolation and characterization of three novel carbon monoxide-oxidizing members of Halobacteria from salione crusts and soils.</title>
        <authorList>
            <person name="Myers M.R."/>
            <person name="King G.M."/>
        </authorList>
    </citation>
    <scope>NUCLEOTIDE SEQUENCE [LARGE SCALE GENOMIC DNA]</scope>
    <source>
        <strain evidence="2 3">PCN9</strain>
    </source>
</reference>
<dbReference type="PANTHER" id="PTHR43664">
    <property type="entry name" value="MONOAMINE OXIDASE-RELATED"/>
    <property type="match status" value="1"/>
</dbReference>
<accession>A0A6B0SEG3</accession>
<dbReference type="InterPro" id="IPR052342">
    <property type="entry name" value="MCH/BMMD"/>
</dbReference>
<sequence length="149" mass="16396">MATTYFEDVSEGDVREFGSFTLSEAEIIEFAEKYDPQPFHVDPEAAEDSFYGGLIASGWHTAVSCMRLLVDGFFADAASMGATGMDSLQWHQPVRPGDTVYVSNEIVGTRPSESRDDRGYIKNRTVGENEDGDAVISWTATNILARRDG</sequence>
<proteinExistence type="predicted"/>
<evidence type="ECO:0000259" key="1">
    <source>
        <dbReference type="Pfam" id="PF01575"/>
    </source>
</evidence>
<dbReference type="OrthoDB" id="225748at2157"/>
<gene>
    <name evidence="2" type="ORF">GRX66_01580</name>
</gene>
<dbReference type="EMBL" id="WUUU01000004">
    <property type="protein sequence ID" value="MXR19357.1"/>
    <property type="molecule type" value="Genomic_DNA"/>
</dbReference>
<feature type="domain" description="MaoC-like" evidence="1">
    <location>
        <begin position="18"/>
        <end position="113"/>
    </location>
</feature>
<dbReference type="Pfam" id="PF01575">
    <property type="entry name" value="MaoC_dehydratas"/>
    <property type="match status" value="1"/>
</dbReference>
<dbReference type="Gene3D" id="3.10.129.10">
    <property type="entry name" value="Hotdog Thioesterase"/>
    <property type="match status" value="1"/>
</dbReference>
<dbReference type="InterPro" id="IPR002539">
    <property type="entry name" value="MaoC-like_dom"/>
</dbReference>
<evidence type="ECO:0000313" key="3">
    <source>
        <dbReference type="Proteomes" id="UP000471521"/>
    </source>
</evidence>
<dbReference type="PANTHER" id="PTHR43664:SF1">
    <property type="entry name" value="BETA-METHYLMALYL-COA DEHYDRATASE"/>
    <property type="match status" value="1"/>
</dbReference>
<dbReference type="RefSeq" id="WP_159524949.1">
    <property type="nucleotide sequence ID" value="NZ_WUUU01000004.1"/>
</dbReference>
<protein>
    <submittedName>
        <fullName evidence="2">Acyl dehydratase</fullName>
    </submittedName>
</protein>
<comment type="caution">
    <text evidence="2">The sequence shown here is derived from an EMBL/GenBank/DDBJ whole genome shotgun (WGS) entry which is preliminary data.</text>
</comment>
<dbReference type="CDD" id="cd03454">
    <property type="entry name" value="YdeM"/>
    <property type="match status" value="1"/>
</dbReference>
<organism evidence="2 3">
    <name type="scientific">Halobacterium bonnevillei</name>
    <dbReference type="NCBI Taxonomy" id="2692200"/>
    <lineage>
        <taxon>Archaea</taxon>
        <taxon>Methanobacteriati</taxon>
        <taxon>Methanobacteriota</taxon>
        <taxon>Stenosarchaea group</taxon>
        <taxon>Halobacteria</taxon>
        <taxon>Halobacteriales</taxon>
        <taxon>Halobacteriaceae</taxon>
        <taxon>Halobacterium</taxon>
    </lineage>
</organism>
<dbReference type="Proteomes" id="UP000471521">
    <property type="component" value="Unassembled WGS sequence"/>
</dbReference>
<dbReference type="SUPFAM" id="SSF54637">
    <property type="entry name" value="Thioesterase/thiol ester dehydrase-isomerase"/>
    <property type="match status" value="1"/>
</dbReference>
<dbReference type="InterPro" id="IPR029069">
    <property type="entry name" value="HotDog_dom_sf"/>
</dbReference>
<evidence type="ECO:0000313" key="2">
    <source>
        <dbReference type="EMBL" id="MXR19357.1"/>
    </source>
</evidence>
<dbReference type="AlphaFoldDB" id="A0A6B0SEG3"/>
<name>A0A6B0SEG3_9EURY</name>